<keyword evidence="4" id="KW-1185">Reference proteome</keyword>
<dbReference type="OMA" id="INGPIHE"/>
<dbReference type="GO" id="GO:0051879">
    <property type="term" value="F:Hsp90 protein binding"/>
    <property type="evidence" value="ECO:0007669"/>
    <property type="project" value="TreeGrafter"/>
</dbReference>
<dbReference type="PANTHER" id="PTHR21207:SF2">
    <property type="entry name" value="PARKIN COREGULATED GENE PROTEIN"/>
    <property type="match status" value="1"/>
</dbReference>
<reference evidence="3" key="3">
    <citation type="submission" date="2018-08" db="EMBL/GenBank/DDBJ databases">
        <title>Leveraging single-cell genomics to expand the Fungal Tree of Life.</title>
        <authorList>
            <consortium name="DOE Joint Genome Institute"/>
            <person name="Ahrendt S.R."/>
            <person name="Quandt C.A."/>
            <person name="Ciobanu D."/>
            <person name="Clum A."/>
            <person name="Salamov A."/>
            <person name="Andreopoulos B."/>
            <person name="Cheng J.-F."/>
            <person name="Woyke T."/>
            <person name="Pelin A."/>
            <person name="Henrissat B."/>
            <person name="Reynolds N."/>
            <person name="Benny G.L."/>
            <person name="Smith M.E."/>
            <person name="James T.Y."/>
            <person name="Grigoriev I.V."/>
        </authorList>
    </citation>
    <scope>NUCLEOTIDE SEQUENCE</scope>
    <source>
        <strain evidence="3">CSF55</strain>
    </source>
</reference>
<accession>A0A075AYJ6</accession>
<dbReference type="SUPFAM" id="SSF48371">
    <property type="entry name" value="ARM repeat"/>
    <property type="match status" value="1"/>
</dbReference>
<dbReference type="InterPro" id="IPR016024">
    <property type="entry name" value="ARM-type_fold"/>
</dbReference>
<dbReference type="STRING" id="988480.A0A075AYJ6"/>
<evidence type="ECO:0000313" key="4">
    <source>
        <dbReference type="Proteomes" id="UP000030755"/>
    </source>
</evidence>
<protein>
    <submittedName>
        <fullName evidence="2">Parkin coregulated gene-like protein</fullName>
    </submittedName>
</protein>
<evidence type="ECO:0000313" key="5">
    <source>
        <dbReference type="Proteomes" id="UP000281549"/>
    </source>
</evidence>
<evidence type="ECO:0000256" key="1">
    <source>
        <dbReference type="SAM" id="MobiDB-lite"/>
    </source>
</evidence>
<reference evidence="5" key="2">
    <citation type="journal article" date="2018" name="Nat. Microbiol.">
        <title>Leveraging single-cell genomics to expand the fungal tree of life.</title>
        <authorList>
            <person name="Ahrendt S.R."/>
            <person name="Quandt C.A."/>
            <person name="Ciobanu D."/>
            <person name="Clum A."/>
            <person name="Salamov A."/>
            <person name="Andreopoulos B."/>
            <person name="Cheng J.F."/>
            <person name="Woyke T."/>
            <person name="Pelin A."/>
            <person name="Henrissat B."/>
            <person name="Reynolds N.K."/>
            <person name="Benny G.L."/>
            <person name="Smith M.E."/>
            <person name="James T.Y."/>
            <person name="Grigoriev I.V."/>
        </authorList>
    </citation>
    <scope>NUCLEOTIDE SEQUENCE [LARGE SCALE GENOMIC DNA]</scope>
    <source>
        <strain evidence="5">CSF55</strain>
    </source>
</reference>
<dbReference type="EMBL" id="ML005148">
    <property type="protein sequence ID" value="RKP19858.1"/>
    <property type="molecule type" value="Genomic_DNA"/>
</dbReference>
<feature type="region of interest" description="Disordered" evidence="1">
    <location>
        <begin position="1"/>
        <end position="30"/>
    </location>
</feature>
<dbReference type="Pfam" id="PF10274">
    <property type="entry name" value="ParcG"/>
    <property type="match status" value="1"/>
</dbReference>
<feature type="compositionally biased region" description="Basic and acidic residues" evidence="1">
    <location>
        <begin position="19"/>
        <end position="30"/>
    </location>
</feature>
<dbReference type="PANTHER" id="PTHR21207">
    <property type="entry name" value="PARKIN COREGULATED GENE PROTEIN PARK2 COREGULATED"/>
    <property type="match status" value="1"/>
</dbReference>
<dbReference type="InterPro" id="IPR019399">
    <property type="entry name" value="Parkin_co-regulated_protein"/>
</dbReference>
<sequence>MPGYFAPKNSNPPKAGAYKPRDKTRKKETSTFRKLYDRGDFPISVNHDGKGNRMNWKVDIEKLDYHHYLPLFFSGLCETEEPYAFLARQGVHDLLDKGGAKILPVVPQLIIPIKNALNTRNPMVICTTLKVIQHLVESAEMVGEALVPYYRQILPIFNLFKNHNVVNLGDGIYYAQQKRENIGDLIQETLEKLELNGGEDAFINVKYMVPTYESVISRI</sequence>
<organism evidence="2 4">
    <name type="scientific">Rozella allomycis (strain CSF55)</name>
    <dbReference type="NCBI Taxonomy" id="988480"/>
    <lineage>
        <taxon>Eukaryota</taxon>
        <taxon>Fungi</taxon>
        <taxon>Fungi incertae sedis</taxon>
        <taxon>Cryptomycota</taxon>
        <taxon>Cryptomycota incertae sedis</taxon>
        <taxon>Rozella</taxon>
    </lineage>
</organism>
<reference evidence="2 4" key="1">
    <citation type="journal article" date="2013" name="Curr. Biol.">
        <title>Shared signatures of parasitism and phylogenomics unite Cryptomycota and microsporidia.</title>
        <authorList>
            <person name="James T.Y."/>
            <person name="Pelin A."/>
            <person name="Bonen L."/>
            <person name="Ahrendt S."/>
            <person name="Sain D."/>
            <person name="Corradi N."/>
            <person name="Stajich J.E."/>
        </authorList>
    </citation>
    <scope>NUCLEOTIDE SEQUENCE [LARGE SCALE GENOMIC DNA]</scope>
    <source>
        <strain evidence="2">CSF55</strain>
        <strain evidence="2">CSF55</strain>
    </source>
</reference>
<name>A0A075AYJ6_ROZAC</name>
<dbReference type="HOGENOM" id="CLU_073223_1_1_1"/>
<dbReference type="OrthoDB" id="5954824at2759"/>
<dbReference type="Proteomes" id="UP000030755">
    <property type="component" value="Unassembled WGS sequence"/>
</dbReference>
<proteinExistence type="predicted"/>
<evidence type="ECO:0000313" key="2">
    <source>
        <dbReference type="EMBL" id="EPZ35189.1"/>
    </source>
</evidence>
<gene>
    <name evidence="2" type="ORF">O9G_004200</name>
    <name evidence="3" type="ORF">ROZALSC1DRAFT_28594</name>
</gene>
<evidence type="ECO:0000313" key="3">
    <source>
        <dbReference type="EMBL" id="RKP19858.1"/>
    </source>
</evidence>
<dbReference type="EMBL" id="KE560855">
    <property type="protein sequence ID" value="EPZ35189.1"/>
    <property type="molecule type" value="Genomic_DNA"/>
</dbReference>
<dbReference type="Proteomes" id="UP000281549">
    <property type="component" value="Unassembled WGS sequence"/>
</dbReference>
<dbReference type="AlphaFoldDB" id="A0A075AYJ6"/>
<dbReference type="GO" id="GO:0030544">
    <property type="term" value="F:Hsp70 protein binding"/>
    <property type="evidence" value="ECO:0007669"/>
    <property type="project" value="TreeGrafter"/>
</dbReference>